<dbReference type="Gene3D" id="3.20.20.380">
    <property type="entry name" value="Copper homeostasis (CutC) domain"/>
    <property type="match status" value="1"/>
</dbReference>
<dbReference type="InterPro" id="IPR005627">
    <property type="entry name" value="CutC-like"/>
</dbReference>
<protein>
    <recommendedName>
        <fullName evidence="2">Copper homeostasis protein cutC homolog</fullName>
    </recommendedName>
</protein>
<sequence length="159" mass="17056">MTGVLTVDGDVDMSRMEKIMAAAGPLAVTFHRAFDMCANPFNALKNLADAGVARVLTSGQKADAAQGLSIIMELIAPGGMLQPLWLVRGVRANNLQNFLDAGVREVHSSAGVLLPSPMRYRNQGLSMSADIQADEYSRYRVEGAAVAEMKGIIVRHQAK</sequence>
<evidence type="ECO:0000313" key="4">
    <source>
        <dbReference type="Proteomes" id="UP000269208"/>
    </source>
</evidence>
<organism evidence="3 4">
    <name type="scientific">Salmonella enterica I</name>
    <dbReference type="NCBI Taxonomy" id="59201"/>
    <lineage>
        <taxon>Bacteria</taxon>
        <taxon>Pseudomonadati</taxon>
        <taxon>Pseudomonadota</taxon>
        <taxon>Gammaproteobacteria</taxon>
        <taxon>Enterobacterales</taxon>
        <taxon>Enterobacteriaceae</taxon>
        <taxon>Salmonella</taxon>
    </lineage>
</organism>
<dbReference type="InterPro" id="IPR036822">
    <property type="entry name" value="CutC-like_dom_sf"/>
</dbReference>
<name>A0A3S4JE59_SALET</name>
<dbReference type="Proteomes" id="UP000269208">
    <property type="component" value="Chromosome"/>
</dbReference>
<dbReference type="PANTHER" id="PTHR12598:SF0">
    <property type="entry name" value="COPPER HOMEOSTASIS PROTEIN CUTC HOMOLOG"/>
    <property type="match status" value="1"/>
</dbReference>
<reference evidence="3 4" key="1">
    <citation type="submission" date="2018-12" db="EMBL/GenBank/DDBJ databases">
        <authorList>
            <consortium name="Pathogen Informatics"/>
        </authorList>
    </citation>
    <scope>NUCLEOTIDE SEQUENCE [LARGE SCALE GENOMIC DNA]</scope>
    <source>
        <strain evidence="3 4">NCTC6754</strain>
    </source>
</reference>
<comment type="similarity">
    <text evidence="1">Belongs to the CutC family.</text>
</comment>
<dbReference type="GO" id="GO:0005507">
    <property type="term" value="F:copper ion binding"/>
    <property type="evidence" value="ECO:0007669"/>
    <property type="project" value="TreeGrafter"/>
</dbReference>
<evidence type="ECO:0000313" key="3">
    <source>
        <dbReference type="EMBL" id="VEB58218.1"/>
    </source>
</evidence>
<evidence type="ECO:0000256" key="1">
    <source>
        <dbReference type="ARBA" id="ARBA00007768"/>
    </source>
</evidence>
<dbReference type="EMBL" id="LR134190">
    <property type="protein sequence ID" value="VEB58218.1"/>
    <property type="molecule type" value="Genomic_DNA"/>
</dbReference>
<evidence type="ECO:0000256" key="2">
    <source>
        <dbReference type="ARBA" id="ARBA00019014"/>
    </source>
</evidence>
<dbReference type="Pfam" id="PF03932">
    <property type="entry name" value="CutC"/>
    <property type="match status" value="1"/>
</dbReference>
<accession>A0A3S4JE59</accession>
<dbReference type="PANTHER" id="PTHR12598">
    <property type="entry name" value="COPPER HOMEOSTASIS PROTEIN CUTC"/>
    <property type="match status" value="1"/>
</dbReference>
<dbReference type="SUPFAM" id="SSF110395">
    <property type="entry name" value="CutC-like"/>
    <property type="match status" value="1"/>
</dbReference>
<gene>
    <name evidence="3" type="primary">cutC</name>
    <name evidence="3" type="ORF">NCTC6754_05302</name>
</gene>
<dbReference type="AlphaFoldDB" id="A0A3S4JE59"/>
<proteinExistence type="inferred from homology"/>